<dbReference type="AlphaFoldDB" id="A0A2W7N6G5"/>
<evidence type="ECO:0000259" key="5">
    <source>
        <dbReference type="Pfam" id="PF00266"/>
    </source>
</evidence>
<dbReference type="OrthoDB" id="9804366at2"/>
<proteinExistence type="inferred from homology"/>
<dbReference type="InterPro" id="IPR015422">
    <property type="entry name" value="PyrdxlP-dep_Trfase_small"/>
</dbReference>
<dbReference type="InterPro" id="IPR015424">
    <property type="entry name" value="PyrdxlP-dep_Trfase"/>
</dbReference>
<protein>
    <submittedName>
        <fullName evidence="6">Cysteine desulfurase family protein</fullName>
    </submittedName>
</protein>
<dbReference type="InterPro" id="IPR020578">
    <property type="entry name" value="Aminotrans_V_PyrdxlP_BS"/>
</dbReference>
<comment type="similarity">
    <text evidence="3">Belongs to the class-V pyridoxal-phosphate-dependent aminotransferase family.</text>
</comment>
<dbReference type="InterPro" id="IPR000192">
    <property type="entry name" value="Aminotrans_V_dom"/>
</dbReference>
<keyword evidence="7" id="KW-1185">Reference proteome</keyword>
<dbReference type="PROSITE" id="PS00595">
    <property type="entry name" value="AA_TRANSFER_CLASS_5"/>
    <property type="match status" value="1"/>
</dbReference>
<dbReference type="Gene3D" id="3.90.1150.10">
    <property type="entry name" value="Aspartate Aminotransferase, domain 1"/>
    <property type="match status" value="1"/>
</dbReference>
<evidence type="ECO:0000256" key="4">
    <source>
        <dbReference type="RuleBase" id="RU004504"/>
    </source>
</evidence>
<dbReference type="EMBL" id="QKZK01000016">
    <property type="protein sequence ID" value="PZX15303.1"/>
    <property type="molecule type" value="Genomic_DNA"/>
</dbReference>
<evidence type="ECO:0000313" key="7">
    <source>
        <dbReference type="Proteomes" id="UP000249239"/>
    </source>
</evidence>
<dbReference type="InterPro" id="IPR015421">
    <property type="entry name" value="PyrdxlP-dep_Trfase_major"/>
</dbReference>
<sequence length="374" mass="40860">MNRYFDNGSTSFPKPSQVADAIHHYLTHMGGTYGRSAYQRVYEATAMVETCRDALAHRMGTARAENIAFCSNATMAINTVIKGLPLTGKRVWVSPLEHNAVMRPLWELAKHGIINIHTLPAWPDGTININALSNIDLSNTGLIVVNHQSNVNGIIQPVETIAQWAGKVPLLVDGSQSVGHLPIHLDQWGIDYFAFTGHKGLLGPSGTGGFFAKHPETLVPLIHGGTGSRSDSYDMPLDVPDRFQAGTPNITGICGLLAALQHFPQPRHTHADLLHLMNAIAQLPGYKVWGANNPIEQGALFSITHHRMTPSDMADKLYRHFGIEVRQGLHCAPAAHRHLGSFPNGTLRIAPSPYHTSDDLEFLLKSLTELSSIQ</sequence>
<keyword evidence="2" id="KW-0663">Pyridoxal phosphate</keyword>
<gene>
    <name evidence="6" type="ORF">LX69_02140</name>
</gene>
<comment type="cofactor">
    <cofactor evidence="1 4">
        <name>pyridoxal 5'-phosphate</name>
        <dbReference type="ChEBI" id="CHEBI:597326"/>
    </cofactor>
</comment>
<organism evidence="6 7">
    <name type="scientific">Breznakibacter xylanolyticus</name>
    <dbReference type="NCBI Taxonomy" id="990"/>
    <lineage>
        <taxon>Bacteria</taxon>
        <taxon>Pseudomonadati</taxon>
        <taxon>Bacteroidota</taxon>
        <taxon>Bacteroidia</taxon>
        <taxon>Marinilabiliales</taxon>
        <taxon>Marinilabiliaceae</taxon>
        <taxon>Breznakibacter</taxon>
    </lineage>
</organism>
<dbReference type="PANTHER" id="PTHR43586">
    <property type="entry name" value="CYSTEINE DESULFURASE"/>
    <property type="match status" value="1"/>
</dbReference>
<evidence type="ECO:0000256" key="3">
    <source>
        <dbReference type="RuleBase" id="RU004075"/>
    </source>
</evidence>
<name>A0A2W7N6G5_9BACT</name>
<feature type="domain" description="Aminotransferase class V" evidence="5">
    <location>
        <begin position="4"/>
        <end position="362"/>
    </location>
</feature>
<evidence type="ECO:0000256" key="2">
    <source>
        <dbReference type="ARBA" id="ARBA00022898"/>
    </source>
</evidence>
<dbReference type="Pfam" id="PF00266">
    <property type="entry name" value="Aminotran_5"/>
    <property type="match status" value="1"/>
</dbReference>
<dbReference type="Proteomes" id="UP000249239">
    <property type="component" value="Unassembled WGS sequence"/>
</dbReference>
<comment type="caution">
    <text evidence="6">The sequence shown here is derived from an EMBL/GenBank/DDBJ whole genome shotgun (WGS) entry which is preliminary data.</text>
</comment>
<dbReference type="SUPFAM" id="SSF53383">
    <property type="entry name" value="PLP-dependent transferases"/>
    <property type="match status" value="1"/>
</dbReference>
<dbReference type="PANTHER" id="PTHR43586:SF4">
    <property type="entry name" value="ISOPENICILLIN N EPIMERASE"/>
    <property type="match status" value="1"/>
</dbReference>
<dbReference type="Gene3D" id="3.40.640.10">
    <property type="entry name" value="Type I PLP-dependent aspartate aminotransferase-like (Major domain)"/>
    <property type="match status" value="1"/>
</dbReference>
<evidence type="ECO:0000256" key="1">
    <source>
        <dbReference type="ARBA" id="ARBA00001933"/>
    </source>
</evidence>
<accession>A0A2W7N6G5</accession>
<reference evidence="6 7" key="1">
    <citation type="submission" date="2018-06" db="EMBL/GenBank/DDBJ databases">
        <title>Genomic Encyclopedia of Archaeal and Bacterial Type Strains, Phase II (KMG-II): from individual species to whole genera.</title>
        <authorList>
            <person name="Goeker M."/>
        </authorList>
    </citation>
    <scope>NUCLEOTIDE SEQUENCE [LARGE SCALE GENOMIC DNA]</scope>
    <source>
        <strain evidence="6 7">DSM 6779</strain>
    </source>
</reference>
<dbReference type="RefSeq" id="WP_111445989.1">
    <property type="nucleotide sequence ID" value="NZ_QKZK01000016.1"/>
</dbReference>
<evidence type="ECO:0000313" key="6">
    <source>
        <dbReference type="EMBL" id="PZX15303.1"/>
    </source>
</evidence>